<evidence type="ECO:0000313" key="2">
    <source>
        <dbReference type="Proteomes" id="UP001178288"/>
    </source>
</evidence>
<sequence length="83" mass="9633">MSTDKFIVNEIVKVNRQMVLGIHEQYDKIDSVFGRRIAVIEGKVDAIEKELGVLGKELREQYYSLGRKLDLIELQLVKQNNKE</sequence>
<keyword evidence="2" id="KW-1185">Reference proteome</keyword>
<protein>
    <submittedName>
        <fullName evidence="1">Uncharacterized protein</fullName>
    </submittedName>
</protein>
<organism evidence="1 2">
    <name type="scientific">Neobacillus novalis</name>
    <dbReference type="NCBI Taxonomy" id="220687"/>
    <lineage>
        <taxon>Bacteria</taxon>
        <taxon>Bacillati</taxon>
        <taxon>Bacillota</taxon>
        <taxon>Bacilli</taxon>
        <taxon>Bacillales</taxon>
        <taxon>Bacillaceae</taxon>
        <taxon>Neobacillus</taxon>
    </lineage>
</organism>
<dbReference type="RefSeq" id="WP_066083860.1">
    <property type="nucleotide sequence ID" value="NZ_CP126114.1"/>
</dbReference>
<accession>A0AA95SC52</accession>
<reference evidence="1" key="1">
    <citation type="submission" date="2023-05" db="EMBL/GenBank/DDBJ databases">
        <title>Comparative genomics of Bacillaceae isolates and their secondary metabolite potential.</title>
        <authorList>
            <person name="Song L."/>
            <person name="Nielsen L.J."/>
            <person name="Mohite O."/>
            <person name="Xu X."/>
            <person name="Weber T."/>
            <person name="Kovacs A.T."/>
        </authorList>
    </citation>
    <scope>NUCLEOTIDE SEQUENCE</scope>
    <source>
        <strain evidence="1">XLM17</strain>
    </source>
</reference>
<name>A0AA95SC52_9BACI</name>
<dbReference type="EMBL" id="CP126114">
    <property type="protein sequence ID" value="WHY87567.1"/>
    <property type="molecule type" value="Genomic_DNA"/>
</dbReference>
<dbReference type="KEGG" id="nnv:QNH39_06985"/>
<dbReference type="AlphaFoldDB" id="A0AA95SC52"/>
<evidence type="ECO:0000313" key="1">
    <source>
        <dbReference type="EMBL" id="WHY87567.1"/>
    </source>
</evidence>
<gene>
    <name evidence="1" type="ORF">QNH39_06985</name>
</gene>
<proteinExistence type="predicted"/>
<dbReference type="Proteomes" id="UP001178288">
    <property type="component" value="Chromosome"/>
</dbReference>